<accession>A0ABV2ALT3</accession>
<reference evidence="1 2" key="1">
    <citation type="journal article" date="2024" name="BMC Biol.">
        <title>Comparative genomics of Ascetosporea gives new insight into the evolutionary basis for animal parasitism in Rhizaria.</title>
        <authorList>
            <person name="Hiltunen Thoren M."/>
            <person name="Onut-Brannstrom I."/>
            <person name="Alfjorden A."/>
            <person name="Peckova H."/>
            <person name="Swords F."/>
            <person name="Hooper C."/>
            <person name="Holzer A.S."/>
            <person name="Bass D."/>
            <person name="Burki F."/>
        </authorList>
    </citation>
    <scope>NUCLEOTIDE SEQUENCE [LARGE SCALE GENOMIC DNA]</scope>
    <source>
        <strain evidence="1">20-A016</strain>
    </source>
</reference>
<keyword evidence="2" id="KW-1185">Reference proteome</keyword>
<dbReference type="EMBL" id="JBDODL010000774">
    <property type="protein sequence ID" value="MES1920626.1"/>
    <property type="molecule type" value="Genomic_DNA"/>
</dbReference>
<evidence type="ECO:0000313" key="1">
    <source>
        <dbReference type="EMBL" id="MES1920626.1"/>
    </source>
</evidence>
<gene>
    <name evidence="1" type="ORF">MHBO_002278</name>
</gene>
<comment type="caution">
    <text evidence="1">The sequence shown here is derived from an EMBL/GenBank/DDBJ whole genome shotgun (WGS) entry which is preliminary data.</text>
</comment>
<proteinExistence type="predicted"/>
<evidence type="ECO:0000313" key="2">
    <source>
        <dbReference type="Proteomes" id="UP001439008"/>
    </source>
</evidence>
<sequence>MEIEKIIEQPINNQENIITERKANFLIEKLAMLKLKKRFLSDIMYKNKSDIVKLQKTNKQKTPKLQKKAKQFLTRRIDTLISQVQHEYNNFKKLEQNINSKKSKMERFLNFCEATEKSLAEMDKNEYRDPNSNSKKLEEKSPIERCKSILERQNFLIEKIEKNLNFPKIDFTEDFNDLEKEVKIENLKKAIQSFQAIFGLKMENFENGKLKVFGENGNLFKLFEEKNKIFVENEKFGKFSCDDFVSLLLSDIKKF</sequence>
<organism evidence="1 2">
    <name type="scientific">Bonamia ostreae</name>
    <dbReference type="NCBI Taxonomy" id="126728"/>
    <lineage>
        <taxon>Eukaryota</taxon>
        <taxon>Sar</taxon>
        <taxon>Rhizaria</taxon>
        <taxon>Endomyxa</taxon>
        <taxon>Ascetosporea</taxon>
        <taxon>Haplosporida</taxon>
        <taxon>Bonamia</taxon>
    </lineage>
</organism>
<dbReference type="Proteomes" id="UP001439008">
    <property type="component" value="Unassembled WGS sequence"/>
</dbReference>
<evidence type="ECO:0008006" key="3">
    <source>
        <dbReference type="Google" id="ProtNLM"/>
    </source>
</evidence>
<name>A0ABV2ALT3_9EUKA</name>
<protein>
    <recommendedName>
        <fullName evidence="3">Kinetochore protein SPC25</fullName>
    </recommendedName>
</protein>